<dbReference type="GO" id="GO:0016020">
    <property type="term" value="C:membrane"/>
    <property type="evidence" value="ECO:0007669"/>
    <property type="project" value="UniProtKB-SubCell"/>
</dbReference>
<proteinExistence type="predicted"/>
<sequence length="916" mass="98833">MAARGRGSERLRRRRGPRCATAAARRPRCASICDGSGMAASMRNGGGSGGLSFPPFCSAACLFLLSAVNFVVGFAESNPRCVTAAWRPRCATAAAVRRPRCTTAATTSMRDGGAMASMGDSGRWKRGDLIFVSPIISLLNQRSLNSQAGNEPTTISLRLHLPPPPMIPLSLLAVVLVFGIAGAADGLSGYQISCGATSEKVVGDVTWVPDGRFVSVGNVSDVRSPGVLPVLSSLRYFPDTSARKYCYVVPAERKRKYLVRTTYFYGGFDGGSAPPVFDQIIEGTRWSEVDTAGDYARGLATYYEAVVLATEKEVSVCLARNAATKSSPFISALEVSPLEDSVYNSTDFESYALSTIARHSFGHDGSAAVSYPGDRFNRFWEAQSDGMPVVESQASVSQAAFWNKPPEDVFRRGVTTAGGRGESLELQWPPAPLPAASYYLALYFQDNRAPGPLSWRVFDVAVNGETFFAGLNVSTAGSMLYGDKWPLSGRTKITLTPAPGSPVGPVINAAELMMVVPLGGRTHPRDVIGMQALARGFDNPPADWAGDPCLPQGNSWTGVTCTQEPLARVVSLNLTNFKVGGSISDGIANLTAISSIWLVGNNLTGPIPDMSLLHHLASGEQPTDRADSSISREHAKASFVQNNALQGAIPISFKNKTGFMFQMILIPAHPSSRSSPHRLLPRHSHYFPLVAGGERASDDLRVPDANPAPISMTPANPTPLLSSPRPNPSPPLPRRARRPHPPPAANTTGAASTPDWFRPRAPSDADPSTSGGRVAARDPGVRVRAREGAEEEKKGRGRGRRRWWDWWSGDRESYLVDDVEPLPLPLTVPDTEPMSREELDRRLSCDVEIEDCKTVSYEWTGKCRSCQGTGLVSYFRKKGRETICKCVPCAGIGYVRKITFRQDIENMDELDNGKPP</sequence>
<organism evidence="4">
    <name type="scientific">Oryza glumipatula</name>
    <dbReference type="NCBI Taxonomy" id="40148"/>
    <lineage>
        <taxon>Eukaryota</taxon>
        <taxon>Viridiplantae</taxon>
        <taxon>Streptophyta</taxon>
        <taxon>Embryophyta</taxon>
        <taxon>Tracheophyta</taxon>
        <taxon>Spermatophyta</taxon>
        <taxon>Magnoliopsida</taxon>
        <taxon>Liliopsida</taxon>
        <taxon>Poales</taxon>
        <taxon>Poaceae</taxon>
        <taxon>BOP clade</taxon>
        <taxon>Oryzoideae</taxon>
        <taxon>Oryzeae</taxon>
        <taxon>Oryzinae</taxon>
        <taxon>Oryza</taxon>
    </lineage>
</organism>
<reference evidence="4" key="1">
    <citation type="submission" date="2015-04" db="UniProtKB">
        <authorList>
            <consortium name="EnsemblPlants"/>
        </authorList>
    </citation>
    <scope>IDENTIFICATION</scope>
</reference>
<dbReference type="Gene3D" id="2.60.120.430">
    <property type="entry name" value="Galactose-binding lectin"/>
    <property type="match status" value="1"/>
</dbReference>
<feature type="domain" description="Malectin-like" evidence="3">
    <location>
        <begin position="192"/>
        <end position="514"/>
    </location>
</feature>
<dbReference type="STRING" id="40148.A0A0E0B3V7"/>
<dbReference type="Proteomes" id="UP000026961">
    <property type="component" value="Chromosome 9"/>
</dbReference>
<evidence type="ECO:0000256" key="1">
    <source>
        <dbReference type="ARBA" id="ARBA00004167"/>
    </source>
</evidence>
<dbReference type="AlphaFoldDB" id="A0A0E0B3V7"/>
<accession>A0A0E0B3V7</accession>
<evidence type="ECO:0000313" key="5">
    <source>
        <dbReference type="Proteomes" id="UP000026961"/>
    </source>
</evidence>
<feature type="region of interest" description="Disordered" evidence="2">
    <location>
        <begin position="697"/>
        <end position="795"/>
    </location>
</feature>
<reference evidence="4" key="2">
    <citation type="submission" date="2018-05" db="EMBL/GenBank/DDBJ databases">
        <title>OgluRS3 (Oryza glumaepatula Reference Sequence Version 3).</title>
        <authorList>
            <person name="Zhang J."/>
            <person name="Kudrna D."/>
            <person name="Lee S."/>
            <person name="Talag J."/>
            <person name="Welchert J."/>
            <person name="Wing R.A."/>
        </authorList>
    </citation>
    <scope>NUCLEOTIDE SEQUENCE [LARGE SCALE GENOMIC DNA]</scope>
</reference>
<dbReference type="Pfam" id="PF12819">
    <property type="entry name" value="Malectin_like"/>
    <property type="match status" value="1"/>
</dbReference>
<dbReference type="InterPro" id="IPR032675">
    <property type="entry name" value="LRR_dom_sf"/>
</dbReference>
<protein>
    <recommendedName>
        <fullName evidence="3">Malectin-like domain-containing protein</fullName>
    </recommendedName>
</protein>
<dbReference type="PANTHER" id="PTHR45631">
    <property type="entry name" value="OS07G0107800 PROTEIN-RELATED"/>
    <property type="match status" value="1"/>
</dbReference>
<evidence type="ECO:0000313" key="4">
    <source>
        <dbReference type="EnsemblPlants" id="OGLUM09G13260.1"/>
    </source>
</evidence>
<dbReference type="Gene3D" id="3.80.10.10">
    <property type="entry name" value="Ribonuclease Inhibitor"/>
    <property type="match status" value="1"/>
</dbReference>
<feature type="compositionally biased region" description="Basic and acidic residues" evidence="2">
    <location>
        <begin position="775"/>
        <end position="794"/>
    </location>
</feature>
<dbReference type="eggNOG" id="KOG0619">
    <property type="taxonomic scope" value="Eukaryota"/>
</dbReference>
<dbReference type="SUPFAM" id="SSF52058">
    <property type="entry name" value="L domain-like"/>
    <property type="match status" value="1"/>
</dbReference>
<dbReference type="EnsemblPlants" id="OGLUM09G13260.1">
    <property type="protein sequence ID" value="OGLUM09G13260.1"/>
    <property type="gene ID" value="OGLUM09G13260"/>
</dbReference>
<dbReference type="HOGENOM" id="CLU_347297_0_0_1"/>
<comment type="subcellular location">
    <subcellularLocation>
        <location evidence="1">Membrane</location>
        <topology evidence="1">Single-pass membrane protein</topology>
    </subcellularLocation>
</comment>
<dbReference type="Gramene" id="OGLUM09G13260.1">
    <property type="protein sequence ID" value="OGLUM09G13260.1"/>
    <property type="gene ID" value="OGLUM09G13260"/>
</dbReference>
<name>A0A0E0B3V7_9ORYZ</name>
<evidence type="ECO:0000259" key="3">
    <source>
        <dbReference type="Pfam" id="PF12819"/>
    </source>
</evidence>
<keyword evidence="5" id="KW-1185">Reference proteome</keyword>
<evidence type="ECO:0000256" key="2">
    <source>
        <dbReference type="SAM" id="MobiDB-lite"/>
    </source>
</evidence>
<dbReference type="InterPro" id="IPR024788">
    <property type="entry name" value="Malectin-like_Carb-bd_dom"/>
</dbReference>
<dbReference type="PANTHER" id="PTHR45631:SF45">
    <property type="entry name" value="LEUCINE-RICH REPEAT (LRR) FAMILY PROTEIN"/>
    <property type="match status" value="1"/>
</dbReference>